<dbReference type="HOGENOM" id="CLU_058275_0_0_1"/>
<accession>A0A0C9YMJ5</accession>
<name>A0A0C9YMJ5_9AGAM</name>
<dbReference type="EMBL" id="KN833816">
    <property type="protein sequence ID" value="KIK17946.1"/>
    <property type="molecule type" value="Genomic_DNA"/>
</dbReference>
<dbReference type="AlphaFoldDB" id="A0A0C9YMJ5"/>
<dbReference type="Proteomes" id="UP000054018">
    <property type="component" value="Unassembled WGS sequence"/>
</dbReference>
<evidence type="ECO:0000259" key="2">
    <source>
        <dbReference type="Pfam" id="PF17667"/>
    </source>
</evidence>
<feature type="region of interest" description="Disordered" evidence="1">
    <location>
        <begin position="1"/>
        <end position="20"/>
    </location>
</feature>
<gene>
    <name evidence="3" type="ORF">PISMIDRAFT_110494</name>
</gene>
<dbReference type="Pfam" id="PF17667">
    <property type="entry name" value="Pkinase_fungal"/>
    <property type="match status" value="1"/>
</dbReference>
<proteinExistence type="predicted"/>
<protein>
    <submittedName>
        <fullName evidence="3">Unplaced genomic scaffold scaffold_132, whole genome shotgun sequence</fullName>
    </submittedName>
</protein>
<evidence type="ECO:0000313" key="3">
    <source>
        <dbReference type="EMBL" id="KIK17946.1"/>
    </source>
</evidence>
<dbReference type="SUPFAM" id="SSF56112">
    <property type="entry name" value="Protein kinase-like (PK-like)"/>
    <property type="match status" value="1"/>
</dbReference>
<reference evidence="4" key="2">
    <citation type="submission" date="2015-01" db="EMBL/GenBank/DDBJ databases">
        <title>Evolutionary Origins and Diversification of the Mycorrhizal Mutualists.</title>
        <authorList>
            <consortium name="DOE Joint Genome Institute"/>
            <consortium name="Mycorrhizal Genomics Consortium"/>
            <person name="Kohler A."/>
            <person name="Kuo A."/>
            <person name="Nagy L.G."/>
            <person name="Floudas D."/>
            <person name="Copeland A."/>
            <person name="Barry K.W."/>
            <person name="Cichocki N."/>
            <person name="Veneault-Fourrey C."/>
            <person name="LaButti K."/>
            <person name="Lindquist E.A."/>
            <person name="Lipzen A."/>
            <person name="Lundell T."/>
            <person name="Morin E."/>
            <person name="Murat C."/>
            <person name="Riley R."/>
            <person name="Ohm R."/>
            <person name="Sun H."/>
            <person name="Tunlid A."/>
            <person name="Henrissat B."/>
            <person name="Grigoriev I.V."/>
            <person name="Hibbett D.S."/>
            <person name="Martin F."/>
        </authorList>
    </citation>
    <scope>NUCLEOTIDE SEQUENCE [LARGE SCALE GENOMIC DNA]</scope>
    <source>
        <strain evidence="4">441</strain>
    </source>
</reference>
<dbReference type="Gene3D" id="1.10.510.10">
    <property type="entry name" value="Transferase(Phosphotransferase) domain 1"/>
    <property type="match status" value="1"/>
</dbReference>
<reference evidence="3 4" key="1">
    <citation type="submission" date="2014-04" db="EMBL/GenBank/DDBJ databases">
        <authorList>
            <consortium name="DOE Joint Genome Institute"/>
            <person name="Kuo A."/>
            <person name="Kohler A."/>
            <person name="Costa M.D."/>
            <person name="Nagy L.G."/>
            <person name="Floudas D."/>
            <person name="Copeland A."/>
            <person name="Barry K.W."/>
            <person name="Cichocki N."/>
            <person name="Veneault-Fourrey C."/>
            <person name="LaButti K."/>
            <person name="Lindquist E.A."/>
            <person name="Lipzen A."/>
            <person name="Lundell T."/>
            <person name="Morin E."/>
            <person name="Murat C."/>
            <person name="Sun H."/>
            <person name="Tunlid A."/>
            <person name="Henrissat B."/>
            <person name="Grigoriev I.V."/>
            <person name="Hibbett D.S."/>
            <person name="Martin F."/>
            <person name="Nordberg H.P."/>
            <person name="Cantor M.N."/>
            <person name="Hua S.X."/>
        </authorList>
    </citation>
    <scope>NUCLEOTIDE SEQUENCE [LARGE SCALE GENOMIC DNA]</scope>
    <source>
        <strain evidence="3 4">441</strain>
    </source>
</reference>
<feature type="domain" description="Fungal-type protein kinase" evidence="2">
    <location>
        <begin position="21"/>
        <end position="261"/>
    </location>
</feature>
<dbReference type="OrthoDB" id="3260094at2759"/>
<dbReference type="InterPro" id="IPR040976">
    <property type="entry name" value="Pkinase_fungal"/>
</dbReference>
<dbReference type="InterPro" id="IPR011009">
    <property type="entry name" value="Kinase-like_dom_sf"/>
</dbReference>
<keyword evidence="4" id="KW-1185">Reference proteome</keyword>
<sequence length="272" mass="30913">MSFFGARLTPQNGQPVPNAEPVVLKDSWSAHDQNREDEILVQIFDDLRQKNGLEKETEAGKHFLTVLAAGNVIVDRKIDDAESFLRYPDRLPAGYGLHSLRADESPKPTWTGEGIIPNFSCVSPSATQSKTHHRTHYRLVFKEVCQPIYELRRLDIVFKTLMDIHKGLLSSLEFLHSVDWVHRDISSGNVLCWGEMGKLAGLEYAKRMDSNTAHEVRTGTLDFMACEVETQRYLFEEHIGVLFVPVDCPFRFNPLHDMESLVDCNVDTLLPC</sequence>
<organism evidence="3 4">
    <name type="scientific">Pisolithus microcarpus 441</name>
    <dbReference type="NCBI Taxonomy" id="765257"/>
    <lineage>
        <taxon>Eukaryota</taxon>
        <taxon>Fungi</taxon>
        <taxon>Dikarya</taxon>
        <taxon>Basidiomycota</taxon>
        <taxon>Agaricomycotina</taxon>
        <taxon>Agaricomycetes</taxon>
        <taxon>Agaricomycetidae</taxon>
        <taxon>Boletales</taxon>
        <taxon>Sclerodermatineae</taxon>
        <taxon>Pisolithaceae</taxon>
        <taxon>Pisolithus</taxon>
    </lineage>
</organism>
<evidence type="ECO:0000256" key="1">
    <source>
        <dbReference type="SAM" id="MobiDB-lite"/>
    </source>
</evidence>
<evidence type="ECO:0000313" key="4">
    <source>
        <dbReference type="Proteomes" id="UP000054018"/>
    </source>
</evidence>
<dbReference type="STRING" id="765257.A0A0C9YMJ5"/>